<evidence type="ECO:0000256" key="5">
    <source>
        <dbReference type="ARBA" id="ARBA00022741"/>
    </source>
</evidence>
<evidence type="ECO:0000313" key="14">
    <source>
        <dbReference type="Proteomes" id="UP000033647"/>
    </source>
</evidence>
<keyword evidence="9 12" id="KW-0472">Membrane</keyword>
<dbReference type="SUPFAM" id="SSF52540">
    <property type="entry name" value="P-loop containing nucleoside triphosphate hydrolases"/>
    <property type="match status" value="1"/>
</dbReference>
<keyword evidence="10" id="KW-0675">Receptor</keyword>
<gene>
    <name evidence="13" type="ORF">TI39_contig5894g00001</name>
</gene>
<evidence type="ECO:0000256" key="6">
    <source>
        <dbReference type="ARBA" id="ARBA00022824"/>
    </source>
</evidence>
<dbReference type="EMBL" id="LAFY01005849">
    <property type="protein sequence ID" value="KJX92197.1"/>
    <property type="molecule type" value="Genomic_DNA"/>
</dbReference>
<evidence type="ECO:0000256" key="11">
    <source>
        <dbReference type="SAM" id="MobiDB-lite"/>
    </source>
</evidence>
<evidence type="ECO:0000256" key="10">
    <source>
        <dbReference type="ARBA" id="ARBA00023170"/>
    </source>
</evidence>
<evidence type="ECO:0000256" key="7">
    <source>
        <dbReference type="ARBA" id="ARBA00022989"/>
    </source>
</evidence>
<comment type="similarity">
    <text evidence="2">Belongs to the SRP receptor beta subunit family.</text>
</comment>
<feature type="transmembrane region" description="Helical" evidence="12">
    <location>
        <begin position="103"/>
        <end position="125"/>
    </location>
</feature>
<dbReference type="OrthoDB" id="41266at2759"/>
<dbReference type="Pfam" id="PF09439">
    <property type="entry name" value="SRPRB"/>
    <property type="match status" value="1"/>
</dbReference>
<keyword evidence="14" id="KW-1185">Reference proteome</keyword>
<dbReference type="Proteomes" id="UP000033647">
    <property type="component" value="Unassembled WGS sequence"/>
</dbReference>
<keyword evidence="5" id="KW-0547">Nucleotide-binding</keyword>
<reference evidence="13 14" key="1">
    <citation type="submission" date="2015-03" db="EMBL/GenBank/DDBJ databases">
        <title>RNA-seq based gene annotation and comparative genomics of four Zymoseptoria species reveal species-specific pathogenicity related genes and transposable element activity.</title>
        <authorList>
            <person name="Grandaubert J."/>
            <person name="Bhattacharyya A."/>
            <person name="Stukenbrock E.H."/>
        </authorList>
    </citation>
    <scope>NUCLEOTIDE SEQUENCE [LARGE SCALE GENOMIC DNA]</scope>
    <source>
        <strain evidence="13 14">Zb18110</strain>
    </source>
</reference>
<dbReference type="GO" id="GO:0005525">
    <property type="term" value="F:GTP binding"/>
    <property type="evidence" value="ECO:0007669"/>
    <property type="project" value="UniProtKB-KW"/>
</dbReference>
<comment type="subcellular location">
    <subcellularLocation>
        <location evidence="1">Endoplasmic reticulum membrane</location>
        <topology evidence="1">Single-pass membrane protein</topology>
    </subcellularLocation>
</comment>
<evidence type="ECO:0000256" key="1">
    <source>
        <dbReference type="ARBA" id="ARBA00004389"/>
    </source>
</evidence>
<evidence type="ECO:0000256" key="4">
    <source>
        <dbReference type="ARBA" id="ARBA00022692"/>
    </source>
</evidence>
<keyword evidence="8" id="KW-0342">GTP-binding</keyword>
<dbReference type="STRING" id="1047168.A0A0F4G561"/>
<evidence type="ECO:0000313" key="13">
    <source>
        <dbReference type="EMBL" id="KJX92197.1"/>
    </source>
</evidence>
<dbReference type="AlphaFoldDB" id="A0A0F4G561"/>
<feature type="non-terminal residue" evidence="13">
    <location>
        <position position="310"/>
    </location>
</feature>
<evidence type="ECO:0000256" key="12">
    <source>
        <dbReference type="SAM" id="Phobius"/>
    </source>
</evidence>
<evidence type="ECO:0000256" key="2">
    <source>
        <dbReference type="ARBA" id="ARBA00005619"/>
    </source>
</evidence>
<accession>A0A0F4G561</accession>
<keyword evidence="6" id="KW-0256">Endoplasmic reticulum</keyword>
<comment type="caution">
    <text evidence="13">The sequence shown here is derived from an EMBL/GenBank/DDBJ whole genome shotgun (WGS) entry which is preliminary data.</text>
</comment>
<name>A0A0F4G561_9PEZI</name>
<sequence>MISMDMHNSTANDSECVVVEKEEEVKIETAEFTLPQLSRRIPTADLWTPIQASEIIPLPLPSSTTPSRTMPSSTLTKTTVTVMTGETSNRIADWFTWSVSGNLSAIVVTLLIALILPVLIHSYLYRQAVSREAPSILLVGPSGAGKTSLFTLFATSTTPTTHTSQSPHTTTCTLPSHIRSSSSQFRSENDSSDRPTFTLTDTPGHGKLRHHAFTLLTATPPPKNIIFTVDSAALSSPSGLIEAAEYLHDVLLLLQKRANSRKGSKGPEEVRVLVAANKQDVFTSLPEGVVRKKLEEEIARVRGGRSSGGG</sequence>
<dbReference type="InterPro" id="IPR027417">
    <property type="entry name" value="P-loop_NTPase"/>
</dbReference>
<evidence type="ECO:0000256" key="8">
    <source>
        <dbReference type="ARBA" id="ARBA00023134"/>
    </source>
</evidence>
<dbReference type="GO" id="GO:0005789">
    <property type="term" value="C:endoplasmic reticulum membrane"/>
    <property type="evidence" value="ECO:0007669"/>
    <property type="project" value="UniProtKB-SubCell"/>
</dbReference>
<organism evidence="13 14">
    <name type="scientific">Zymoseptoria brevis</name>
    <dbReference type="NCBI Taxonomy" id="1047168"/>
    <lineage>
        <taxon>Eukaryota</taxon>
        <taxon>Fungi</taxon>
        <taxon>Dikarya</taxon>
        <taxon>Ascomycota</taxon>
        <taxon>Pezizomycotina</taxon>
        <taxon>Dothideomycetes</taxon>
        <taxon>Dothideomycetidae</taxon>
        <taxon>Mycosphaerellales</taxon>
        <taxon>Mycosphaerellaceae</taxon>
        <taxon>Zymoseptoria</taxon>
    </lineage>
</organism>
<keyword evidence="7 12" id="KW-1133">Transmembrane helix</keyword>
<dbReference type="InterPro" id="IPR019009">
    <property type="entry name" value="SRP_receptor_beta_su"/>
</dbReference>
<proteinExistence type="inferred from homology"/>
<keyword evidence="4 12" id="KW-0812">Transmembrane</keyword>
<evidence type="ECO:0000256" key="3">
    <source>
        <dbReference type="ARBA" id="ARBA00020256"/>
    </source>
</evidence>
<evidence type="ECO:0000256" key="9">
    <source>
        <dbReference type="ARBA" id="ARBA00023136"/>
    </source>
</evidence>
<feature type="region of interest" description="Disordered" evidence="11">
    <location>
        <begin position="159"/>
        <end position="203"/>
    </location>
</feature>
<protein>
    <recommendedName>
        <fullName evidence="3">Signal recognition particle receptor subunit beta</fullName>
    </recommendedName>
</protein>
<dbReference type="Gene3D" id="3.40.50.300">
    <property type="entry name" value="P-loop containing nucleotide triphosphate hydrolases"/>
    <property type="match status" value="1"/>
</dbReference>
<feature type="compositionally biased region" description="Low complexity" evidence="11">
    <location>
        <begin position="159"/>
        <end position="186"/>
    </location>
</feature>